<dbReference type="InterPro" id="IPR000477">
    <property type="entry name" value="RT_dom"/>
</dbReference>
<organism evidence="2 3">
    <name type="scientific">Gossypium australe</name>
    <dbReference type="NCBI Taxonomy" id="47621"/>
    <lineage>
        <taxon>Eukaryota</taxon>
        <taxon>Viridiplantae</taxon>
        <taxon>Streptophyta</taxon>
        <taxon>Embryophyta</taxon>
        <taxon>Tracheophyta</taxon>
        <taxon>Spermatophyta</taxon>
        <taxon>Magnoliopsida</taxon>
        <taxon>eudicotyledons</taxon>
        <taxon>Gunneridae</taxon>
        <taxon>Pentapetalae</taxon>
        <taxon>rosids</taxon>
        <taxon>malvids</taxon>
        <taxon>Malvales</taxon>
        <taxon>Malvaceae</taxon>
        <taxon>Malvoideae</taxon>
        <taxon>Gossypium</taxon>
    </lineage>
</organism>
<dbReference type="SUPFAM" id="SSF56672">
    <property type="entry name" value="DNA/RNA polymerases"/>
    <property type="match status" value="1"/>
</dbReference>
<evidence type="ECO:0000259" key="1">
    <source>
        <dbReference type="Pfam" id="PF00078"/>
    </source>
</evidence>
<reference evidence="3" key="1">
    <citation type="journal article" date="2019" name="Plant Biotechnol. J.">
        <title>Genome sequencing of the Australian wild diploid species Gossypium australe highlights disease resistance and delayed gland morphogenesis.</title>
        <authorList>
            <person name="Cai Y."/>
            <person name="Cai X."/>
            <person name="Wang Q."/>
            <person name="Wang P."/>
            <person name="Zhang Y."/>
            <person name="Cai C."/>
            <person name="Xu Y."/>
            <person name="Wang K."/>
            <person name="Zhou Z."/>
            <person name="Wang C."/>
            <person name="Geng S."/>
            <person name="Li B."/>
            <person name="Dong Q."/>
            <person name="Hou Y."/>
            <person name="Wang H."/>
            <person name="Ai P."/>
            <person name="Liu Z."/>
            <person name="Yi F."/>
            <person name="Sun M."/>
            <person name="An G."/>
            <person name="Cheng J."/>
            <person name="Zhang Y."/>
            <person name="Shi Q."/>
            <person name="Xie Y."/>
            <person name="Shi X."/>
            <person name="Chang Y."/>
            <person name="Huang F."/>
            <person name="Chen Y."/>
            <person name="Hong S."/>
            <person name="Mi L."/>
            <person name="Sun Q."/>
            <person name="Zhang L."/>
            <person name="Zhou B."/>
            <person name="Peng R."/>
            <person name="Zhang X."/>
            <person name="Liu F."/>
        </authorList>
    </citation>
    <scope>NUCLEOTIDE SEQUENCE [LARGE SCALE GENOMIC DNA]</scope>
    <source>
        <strain evidence="3">cv. PA1801</strain>
    </source>
</reference>
<dbReference type="InterPro" id="IPR043502">
    <property type="entry name" value="DNA/RNA_pol_sf"/>
</dbReference>
<proteinExistence type="predicted"/>
<protein>
    <submittedName>
        <fullName evidence="2">Reverse transcriptase</fullName>
    </submittedName>
</protein>
<dbReference type="EMBL" id="SMMG02000001">
    <property type="protein sequence ID" value="KAA3487456.1"/>
    <property type="molecule type" value="Genomic_DNA"/>
</dbReference>
<keyword evidence="2" id="KW-0808">Transferase</keyword>
<comment type="caution">
    <text evidence="2">The sequence shown here is derived from an EMBL/GenBank/DDBJ whole genome shotgun (WGS) entry which is preliminary data.</text>
</comment>
<dbReference type="GO" id="GO:0003964">
    <property type="term" value="F:RNA-directed DNA polymerase activity"/>
    <property type="evidence" value="ECO:0007669"/>
    <property type="project" value="UniProtKB-KW"/>
</dbReference>
<dbReference type="AlphaFoldDB" id="A0A5B6X196"/>
<feature type="domain" description="Reverse transcriptase" evidence="1">
    <location>
        <begin position="10"/>
        <end position="79"/>
    </location>
</feature>
<dbReference type="OrthoDB" id="1936608at2759"/>
<keyword evidence="2" id="KW-0695">RNA-directed DNA polymerase</keyword>
<dbReference type="Proteomes" id="UP000325315">
    <property type="component" value="Unassembled WGS sequence"/>
</dbReference>
<sequence>MGGTNYEMYLHVNINRKSGNIFKPTRGLWQGDALSPFLFLICSDGLSSLMRLAMREGLRGPKISHLLFADDCILFGEITNRGALLKYNRGEKERISTLLGVRSSTNQEKYLGLPNMVGRRKKESFRILRIGYICEFEGWSTRLISQWSKEVS</sequence>
<name>A0A5B6X196_9ROSI</name>
<evidence type="ECO:0000313" key="2">
    <source>
        <dbReference type="EMBL" id="KAA3487456.1"/>
    </source>
</evidence>
<keyword evidence="3" id="KW-1185">Reference proteome</keyword>
<evidence type="ECO:0000313" key="3">
    <source>
        <dbReference type="Proteomes" id="UP000325315"/>
    </source>
</evidence>
<gene>
    <name evidence="2" type="ORF">EPI10_031279</name>
</gene>
<keyword evidence="2" id="KW-0548">Nucleotidyltransferase</keyword>
<dbReference type="Pfam" id="PF00078">
    <property type="entry name" value="RVT_1"/>
    <property type="match status" value="1"/>
</dbReference>
<accession>A0A5B6X196</accession>